<dbReference type="InterPro" id="IPR036388">
    <property type="entry name" value="WH-like_DNA-bd_sf"/>
</dbReference>
<evidence type="ECO:0000313" key="9">
    <source>
        <dbReference type="Proteomes" id="UP001195660"/>
    </source>
</evidence>
<name>A0ABS2CFT3_9NEIS</name>
<dbReference type="SUPFAM" id="SSF53383">
    <property type="entry name" value="PLP-dependent transferases"/>
    <property type="match status" value="1"/>
</dbReference>
<evidence type="ECO:0000256" key="4">
    <source>
        <dbReference type="ARBA" id="ARBA00023015"/>
    </source>
</evidence>
<dbReference type="CDD" id="cd07377">
    <property type="entry name" value="WHTH_GntR"/>
    <property type="match status" value="1"/>
</dbReference>
<dbReference type="PANTHER" id="PTHR46577:SF2">
    <property type="entry name" value="TRANSCRIPTIONAL REGULATORY PROTEIN"/>
    <property type="match status" value="1"/>
</dbReference>
<evidence type="ECO:0000256" key="1">
    <source>
        <dbReference type="ARBA" id="ARBA00005384"/>
    </source>
</evidence>
<dbReference type="Gene3D" id="1.10.10.10">
    <property type="entry name" value="Winged helix-like DNA-binding domain superfamily/Winged helix DNA-binding domain"/>
    <property type="match status" value="1"/>
</dbReference>
<dbReference type="PROSITE" id="PS50949">
    <property type="entry name" value="HTH_GNTR"/>
    <property type="match status" value="1"/>
</dbReference>
<keyword evidence="8" id="KW-0032">Aminotransferase</keyword>
<keyword evidence="3" id="KW-0663">Pyridoxal phosphate</keyword>
<dbReference type="InterPro" id="IPR036390">
    <property type="entry name" value="WH_DNA-bd_sf"/>
</dbReference>
<dbReference type="Pfam" id="PF00392">
    <property type="entry name" value="GntR"/>
    <property type="match status" value="1"/>
</dbReference>
<sequence length="470" mass="52575">MSREKAQYRQIADQLKELIRSGKLAPNAKMPSVRALAQEHKVSVMTSLQALRSLEQEQWIEARPKSGFYVRSYKSLHASNPKPFETTSLDEQTELHLSVLGTPCRIRLDLANGETALYPVKKLGILMRQLIYKDPTLLGNHIRGTGYPPLKQQIVRRAFDYGCELDQREIIITNGCIESLTLALRAVTEPGDSVVVESPTYFVILQMLQNLGLVAVEVDCTELGLDLVALEQILVNQKIAALITISNSNNPSGTTPSNEHKSTLISIAERYDTIIIEDDIYGDTHFASTRPKPLRALSKNVILCSSFSKILAPGIRVGWIAGGVWTSKIASLKYSSTMATAVYPQAAIAEFLRTGGYDVHLRKLRKTLQYQIRKMREAIIQYFPENTYVSDPVGGYVLWVRLPSGCINTRELFELSRKEGIGIAPGHLFASDNRYENCFRLNAGFGWDKEVEKAIYFLSRAIISNPVHSL</sequence>
<protein>
    <recommendedName>
        <fullName evidence="2">Putative 8-amino-7-oxononanoate synthase</fullName>
    </recommendedName>
</protein>
<evidence type="ECO:0000256" key="3">
    <source>
        <dbReference type="ARBA" id="ARBA00022898"/>
    </source>
</evidence>
<keyword evidence="5" id="KW-0238">DNA-binding</keyword>
<keyword evidence="4" id="KW-0805">Transcription regulation</keyword>
<dbReference type="Proteomes" id="UP001195660">
    <property type="component" value="Unassembled WGS sequence"/>
</dbReference>
<dbReference type="InterPro" id="IPR015421">
    <property type="entry name" value="PyrdxlP-dep_Trfase_major"/>
</dbReference>
<gene>
    <name evidence="8" type="ORF">GM173_15600</name>
</gene>
<keyword evidence="8" id="KW-0808">Transferase</keyword>
<dbReference type="Pfam" id="PF00155">
    <property type="entry name" value="Aminotran_1_2"/>
    <property type="match status" value="1"/>
</dbReference>
<comment type="caution">
    <text evidence="8">The sequence shown here is derived from an EMBL/GenBank/DDBJ whole genome shotgun (WGS) entry which is preliminary data.</text>
</comment>
<dbReference type="Gene3D" id="3.40.640.10">
    <property type="entry name" value="Type I PLP-dependent aspartate aminotransferase-like (Major domain)"/>
    <property type="match status" value="1"/>
</dbReference>
<proteinExistence type="inferred from homology"/>
<evidence type="ECO:0000256" key="2">
    <source>
        <dbReference type="ARBA" id="ARBA00021531"/>
    </source>
</evidence>
<dbReference type="InterPro" id="IPR015424">
    <property type="entry name" value="PyrdxlP-dep_Trfase"/>
</dbReference>
<reference evidence="8 9" key="1">
    <citation type="submission" date="2019-11" db="EMBL/GenBank/DDBJ databases">
        <title>Novel Deefgea species.</title>
        <authorList>
            <person name="Han J.-H."/>
        </authorList>
    </citation>
    <scope>NUCLEOTIDE SEQUENCE [LARGE SCALE GENOMIC DNA]</scope>
    <source>
        <strain evidence="8 9">LMG 24817</strain>
    </source>
</reference>
<dbReference type="InterPro" id="IPR051446">
    <property type="entry name" value="HTH_trans_reg/aminotransferase"/>
</dbReference>
<dbReference type="PANTHER" id="PTHR46577">
    <property type="entry name" value="HTH-TYPE TRANSCRIPTIONAL REGULATORY PROTEIN GABR"/>
    <property type="match status" value="1"/>
</dbReference>
<dbReference type="RefSeq" id="WP_203572323.1">
    <property type="nucleotide sequence ID" value="NZ_WOFE01000015.1"/>
</dbReference>
<keyword evidence="9" id="KW-1185">Reference proteome</keyword>
<comment type="similarity">
    <text evidence="1">In the C-terminal section; belongs to the class-I pyridoxal-phosphate-dependent aminotransferase family.</text>
</comment>
<evidence type="ECO:0000313" key="8">
    <source>
        <dbReference type="EMBL" id="MBM5572996.1"/>
    </source>
</evidence>
<feature type="domain" description="HTH gntR-type" evidence="7">
    <location>
        <begin position="5"/>
        <end position="73"/>
    </location>
</feature>
<dbReference type="Gene3D" id="3.90.1150.10">
    <property type="entry name" value="Aspartate Aminotransferase, domain 1"/>
    <property type="match status" value="1"/>
</dbReference>
<dbReference type="SMART" id="SM00345">
    <property type="entry name" value="HTH_GNTR"/>
    <property type="match status" value="1"/>
</dbReference>
<dbReference type="InterPro" id="IPR000524">
    <property type="entry name" value="Tscrpt_reg_HTH_GntR"/>
</dbReference>
<dbReference type="EMBL" id="WOFE01000015">
    <property type="protein sequence ID" value="MBM5572996.1"/>
    <property type="molecule type" value="Genomic_DNA"/>
</dbReference>
<accession>A0ABS2CFT3</accession>
<dbReference type="CDD" id="cd00609">
    <property type="entry name" value="AAT_like"/>
    <property type="match status" value="1"/>
</dbReference>
<evidence type="ECO:0000256" key="6">
    <source>
        <dbReference type="ARBA" id="ARBA00023163"/>
    </source>
</evidence>
<dbReference type="InterPro" id="IPR015422">
    <property type="entry name" value="PyrdxlP-dep_Trfase_small"/>
</dbReference>
<dbReference type="GO" id="GO:0008483">
    <property type="term" value="F:transaminase activity"/>
    <property type="evidence" value="ECO:0007669"/>
    <property type="project" value="UniProtKB-KW"/>
</dbReference>
<organism evidence="8 9">
    <name type="scientific">Deefgea chitinilytica</name>
    <dbReference type="NCBI Taxonomy" id="570276"/>
    <lineage>
        <taxon>Bacteria</taxon>
        <taxon>Pseudomonadati</taxon>
        <taxon>Pseudomonadota</taxon>
        <taxon>Betaproteobacteria</taxon>
        <taxon>Neisseriales</taxon>
        <taxon>Chitinibacteraceae</taxon>
        <taxon>Deefgea</taxon>
    </lineage>
</organism>
<dbReference type="SUPFAM" id="SSF46785">
    <property type="entry name" value="Winged helix' DNA-binding domain"/>
    <property type="match status" value="1"/>
</dbReference>
<keyword evidence="6" id="KW-0804">Transcription</keyword>
<dbReference type="InterPro" id="IPR004839">
    <property type="entry name" value="Aminotransferase_I/II_large"/>
</dbReference>
<evidence type="ECO:0000259" key="7">
    <source>
        <dbReference type="PROSITE" id="PS50949"/>
    </source>
</evidence>
<evidence type="ECO:0000256" key="5">
    <source>
        <dbReference type="ARBA" id="ARBA00023125"/>
    </source>
</evidence>